<keyword evidence="3" id="KW-0614">Plasmid</keyword>
<feature type="region of interest" description="Disordered" evidence="1">
    <location>
        <begin position="22"/>
        <end position="43"/>
    </location>
</feature>
<name>W5T6H6_BORHE</name>
<dbReference type="HOGENOM" id="CLU_3230485_0_0_12"/>
<organism evidence="3">
    <name type="scientific">Borrelia hermsii MTW</name>
    <dbReference type="NCBI Taxonomy" id="1313291"/>
    <lineage>
        <taxon>Bacteria</taxon>
        <taxon>Pseudomonadati</taxon>
        <taxon>Spirochaetota</taxon>
        <taxon>Spirochaetia</taxon>
        <taxon>Spirochaetales</taxon>
        <taxon>Borreliaceae</taxon>
        <taxon>Borrelia</taxon>
    </lineage>
</organism>
<keyword evidence="2" id="KW-0732">Signal</keyword>
<feature type="chain" id="PRO_5004873004" evidence="2">
    <location>
        <begin position="26"/>
        <end position="43"/>
    </location>
</feature>
<feature type="compositionally biased region" description="Polar residues" evidence="1">
    <location>
        <begin position="22"/>
        <end position="31"/>
    </location>
</feature>
<evidence type="ECO:0000313" key="3">
    <source>
        <dbReference type="EMBL" id="AHH14764.1"/>
    </source>
</evidence>
<keyword evidence="3" id="KW-0449">Lipoprotein</keyword>
<feature type="signal peptide" evidence="2">
    <location>
        <begin position="1"/>
        <end position="25"/>
    </location>
</feature>
<dbReference type="EMBL" id="CP005700">
    <property type="protein sequence ID" value="AHH14764.1"/>
    <property type="molecule type" value="Genomic_DNA"/>
</dbReference>
<dbReference type="AlphaFoldDB" id="W5T6H6"/>
<gene>
    <name evidence="3" type="ORF">BHW_0900062</name>
</gene>
<accession>W5T6H6</accession>
<evidence type="ECO:0000256" key="1">
    <source>
        <dbReference type="SAM" id="MobiDB-lite"/>
    </source>
</evidence>
<evidence type="ECO:0000256" key="2">
    <source>
        <dbReference type="SAM" id="SignalP"/>
    </source>
</evidence>
<geneLocation type="plasmid" evidence="3">
    <name>unnamed</name>
</geneLocation>
<dbReference type="PROSITE" id="PS51257">
    <property type="entry name" value="PROKAR_LIPOPROTEIN"/>
    <property type="match status" value="1"/>
</dbReference>
<reference evidence="3" key="1">
    <citation type="submission" date="2013-04" db="EMBL/GenBank/DDBJ databases">
        <title>Comparative Genomics of Relapsing Fever Spirochetes.</title>
        <authorList>
            <person name="Schwan T.G."/>
            <person name="Raffel S.J."/>
            <person name="Porcella S.F."/>
            <person name="Martens C.A."/>
            <person name="Bruno D.P."/>
            <person name="Ricklefs S.M."/>
            <person name="Barbian K.B."/>
        </authorList>
    </citation>
    <scope>NUCLEOTIDE SEQUENCE</scope>
    <source>
        <strain evidence="3">MTW</strain>
        <plasmid evidence="3">unnamed</plasmid>
    </source>
</reference>
<sequence>MKRITLSALLMTLFLLLSCGSGQQAANSGNPGTAGVEQQGVGV</sequence>
<protein>
    <submittedName>
        <fullName evidence="3">Variable major outer membrane lipoprotein</fullName>
    </submittedName>
</protein>
<proteinExistence type="predicted"/>